<dbReference type="GO" id="GO:0008097">
    <property type="term" value="F:5S rRNA binding"/>
    <property type="evidence" value="ECO:0007669"/>
    <property type="project" value="TreeGrafter"/>
</dbReference>
<dbReference type="CDD" id="cd00432">
    <property type="entry name" value="Ribosomal_L18_L5e"/>
    <property type="match status" value="1"/>
</dbReference>
<comment type="subunit">
    <text evidence="7">Part of the 50S ribosomal subunit; part of the 5S rRNA/L5/L18/L25 subcomplex. Contacts the 5S and 23S rRNAs.</text>
</comment>
<evidence type="ECO:0000313" key="9">
    <source>
        <dbReference type="Proteomes" id="UP000017184"/>
    </source>
</evidence>
<dbReference type="SUPFAM" id="SSF53137">
    <property type="entry name" value="Translational machinery components"/>
    <property type="match status" value="1"/>
</dbReference>
<dbReference type="GO" id="GO:0006412">
    <property type="term" value="P:translation"/>
    <property type="evidence" value="ECO:0007669"/>
    <property type="project" value="UniProtKB-UniRule"/>
</dbReference>
<dbReference type="Gene3D" id="3.30.420.100">
    <property type="match status" value="1"/>
</dbReference>
<proteinExistence type="inferred from homology"/>
<evidence type="ECO:0000256" key="3">
    <source>
        <dbReference type="ARBA" id="ARBA00022884"/>
    </source>
</evidence>
<evidence type="ECO:0000256" key="2">
    <source>
        <dbReference type="ARBA" id="ARBA00022730"/>
    </source>
</evidence>
<keyword evidence="9" id="KW-1185">Reference proteome</keyword>
<evidence type="ECO:0000313" key="8">
    <source>
        <dbReference type="EMBL" id="AGX86330.1"/>
    </source>
</evidence>
<dbReference type="PANTHER" id="PTHR12899:SF3">
    <property type="entry name" value="LARGE RIBOSOMAL SUBUNIT PROTEIN UL18M"/>
    <property type="match status" value="1"/>
</dbReference>
<dbReference type="STRING" id="946483.Cenrod_0201"/>
<evidence type="ECO:0000256" key="5">
    <source>
        <dbReference type="ARBA" id="ARBA00023274"/>
    </source>
</evidence>
<protein>
    <recommendedName>
        <fullName evidence="6 7">Large ribosomal subunit protein uL18</fullName>
    </recommendedName>
</protein>
<dbReference type="GO" id="GO:0022625">
    <property type="term" value="C:cytosolic large ribosomal subunit"/>
    <property type="evidence" value="ECO:0007669"/>
    <property type="project" value="TreeGrafter"/>
</dbReference>
<dbReference type="PATRIC" id="fig|946483.4.peg.201"/>
<gene>
    <name evidence="7 8" type="primary">rplR</name>
    <name evidence="8" type="ORF">Cenrod_0201</name>
</gene>
<dbReference type="NCBIfam" id="TIGR00060">
    <property type="entry name" value="L18_bact"/>
    <property type="match status" value="1"/>
</dbReference>
<organism evidence="8 9">
    <name type="scientific">Candidatus Symbiobacter mobilis CR</name>
    <dbReference type="NCBI Taxonomy" id="946483"/>
    <lineage>
        <taxon>Bacteria</taxon>
        <taxon>Pseudomonadati</taxon>
        <taxon>Pseudomonadota</taxon>
        <taxon>Betaproteobacteria</taxon>
        <taxon>Burkholderiales</taxon>
        <taxon>Comamonadaceae</taxon>
    </lineage>
</organism>
<comment type="similarity">
    <text evidence="1 7">Belongs to the universal ribosomal protein uL18 family.</text>
</comment>
<dbReference type="eggNOG" id="COG0256">
    <property type="taxonomic scope" value="Bacteria"/>
</dbReference>
<name>U5N511_9BURK</name>
<dbReference type="RefSeq" id="WP_022771153.1">
    <property type="nucleotide sequence ID" value="NC_022576.1"/>
</dbReference>
<dbReference type="HAMAP" id="MF_01337_B">
    <property type="entry name" value="Ribosomal_uL18_B"/>
    <property type="match status" value="1"/>
</dbReference>
<dbReference type="HOGENOM" id="CLU_098841_0_1_4"/>
<evidence type="ECO:0000256" key="4">
    <source>
        <dbReference type="ARBA" id="ARBA00022980"/>
    </source>
</evidence>
<evidence type="ECO:0000256" key="6">
    <source>
        <dbReference type="ARBA" id="ARBA00035197"/>
    </source>
</evidence>
<dbReference type="Proteomes" id="UP000017184">
    <property type="component" value="Chromosome"/>
</dbReference>
<reference evidence="8 9" key="1">
    <citation type="journal article" date="2013" name="Genome Biol.">
        <title>Genomic analysis reveals key aspects of prokaryotic symbiosis in the phototrophic consortium "Chlorochromatium aggregatum".</title>
        <authorList>
            <person name="Liu Z."/>
            <person name="Muller J."/>
            <person name="Li T."/>
            <person name="Alvey R.M."/>
            <person name="Vogl K."/>
            <person name="Frigaard N.U."/>
            <person name="Rockwell N.C."/>
            <person name="Boyd E.S."/>
            <person name="Tomsho L.P."/>
            <person name="Schuster S.C."/>
            <person name="Henke P."/>
            <person name="Rohde M."/>
            <person name="Overmann J."/>
            <person name="Bryant D.A."/>
        </authorList>
    </citation>
    <scope>NUCLEOTIDE SEQUENCE [LARGE SCALE GENOMIC DNA]</scope>
    <source>
        <strain evidence="8">CR</strain>
    </source>
</reference>
<comment type="function">
    <text evidence="7">This is one of the proteins that bind and probably mediate the attachment of the 5S RNA into the large ribosomal subunit, where it forms part of the central protuberance.</text>
</comment>
<dbReference type="PANTHER" id="PTHR12899">
    <property type="entry name" value="39S RIBOSOMAL PROTEIN L18, MITOCHONDRIAL"/>
    <property type="match status" value="1"/>
</dbReference>
<keyword evidence="4 7" id="KW-0689">Ribosomal protein</keyword>
<dbReference type="Pfam" id="PF00861">
    <property type="entry name" value="Ribosomal_L18p"/>
    <property type="match status" value="2"/>
</dbReference>
<dbReference type="InterPro" id="IPR004389">
    <property type="entry name" value="Ribosomal_uL18_bac-type"/>
</dbReference>
<keyword evidence="5 7" id="KW-0687">Ribonucleoprotein</keyword>
<dbReference type="AlphaFoldDB" id="U5N511"/>
<dbReference type="GO" id="GO:0003735">
    <property type="term" value="F:structural constituent of ribosome"/>
    <property type="evidence" value="ECO:0007669"/>
    <property type="project" value="InterPro"/>
</dbReference>
<keyword evidence="2 7" id="KW-0699">rRNA-binding</keyword>
<sequence length="149" mass="16164">MKDDQKNKRLQRAKQTRKRIAEQSVVRLCVHRSNCHIYASLISADGTKVLSSASTVEPEVRKMLSDGIHSAHSSATDLIQEGAEATGNTTKTPKRPGGTVHGAKIVGTRIAERALQAGINKVAFDRSGYAYHGRVKELAEAARQAGLQF</sequence>
<evidence type="ECO:0000256" key="7">
    <source>
        <dbReference type="HAMAP-Rule" id="MF_01337"/>
    </source>
</evidence>
<dbReference type="KEGG" id="cbx:Cenrod_0201"/>
<dbReference type="EMBL" id="CP004885">
    <property type="protein sequence ID" value="AGX86330.1"/>
    <property type="molecule type" value="Genomic_DNA"/>
</dbReference>
<dbReference type="OrthoDB" id="9810939at2"/>
<dbReference type="InterPro" id="IPR057268">
    <property type="entry name" value="Ribosomal_L18"/>
</dbReference>
<dbReference type="InterPro" id="IPR005484">
    <property type="entry name" value="Ribosomal_uL18_bac/plant/anim"/>
</dbReference>
<evidence type="ECO:0000256" key="1">
    <source>
        <dbReference type="ARBA" id="ARBA00007116"/>
    </source>
</evidence>
<keyword evidence="3 7" id="KW-0694">RNA-binding</keyword>
<accession>U5N511</accession>